<dbReference type="InterPro" id="IPR023296">
    <property type="entry name" value="Glyco_hydro_beta-prop_sf"/>
</dbReference>
<sequence>MLKFNLLALAIIFSANAYSEPAIVLPTNVPASSVPEKDLHHVDTLNIHDPAVLADPVSKKYYVYDSFHYGNPHEKLHSPNGRAGVEVFWSDDLVNWQGPELAYDYEEDSWANTQHAPWAPEVAFYNGKYYLFLTFHNYDEEIGNADEGHPPLVRRASQILVSDSPRGPFKRFANQPQTPAGEMALDGTLWIEDGQPWMIYCQEWIQTGDGLIKAIRLSEDLSESIGEPITLINAGDVDWTAKTTRHEGKDIRAVVTDGPWPYRSKTGKLMLLWSSWNKDKAKAYTTSLAFSDNGKLNGNWSHREQPLIWGDRGHGNIFRSFDGQLMLSLHRYFNQPHTRLQIFELEDLGDDLKIGKQLFGYP</sequence>
<dbReference type="AlphaFoldDB" id="A0A928V4Q8"/>
<dbReference type="GO" id="GO:0005975">
    <property type="term" value="P:carbohydrate metabolic process"/>
    <property type="evidence" value="ECO:0007669"/>
    <property type="project" value="InterPro"/>
</dbReference>
<feature type="signal peptide" evidence="7">
    <location>
        <begin position="1"/>
        <end position="17"/>
    </location>
</feature>
<evidence type="ECO:0000256" key="5">
    <source>
        <dbReference type="PIRSR" id="PIRSR606710-2"/>
    </source>
</evidence>
<gene>
    <name evidence="8" type="ORF">C4F51_16350</name>
</gene>
<feature type="chain" id="PRO_5038010664" evidence="7">
    <location>
        <begin position="18"/>
        <end position="362"/>
    </location>
</feature>
<dbReference type="RefSeq" id="WP_193911561.1">
    <property type="nucleotide sequence ID" value="NZ_PRDL01000001.1"/>
</dbReference>
<evidence type="ECO:0000256" key="6">
    <source>
        <dbReference type="RuleBase" id="RU361187"/>
    </source>
</evidence>
<keyword evidence="7" id="KW-0732">Signal</keyword>
<name>A0A928V4Q8_9GAMM</name>
<evidence type="ECO:0000256" key="2">
    <source>
        <dbReference type="ARBA" id="ARBA00009865"/>
    </source>
</evidence>
<keyword evidence="3 6" id="KW-0378">Hydrolase</keyword>
<keyword evidence="4 6" id="KW-0326">Glycosidase</keyword>
<dbReference type="EMBL" id="PRDL01000001">
    <property type="protein sequence ID" value="MBE8718748.1"/>
    <property type="molecule type" value="Genomic_DNA"/>
</dbReference>
<evidence type="ECO:0000313" key="8">
    <source>
        <dbReference type="EMBL" id="MBE8718748.1"/>
    </source>
</evidence>
<evidence type="ECO:0000256" key="3">
    <source>
        <dbReference type="ARBA" id="ARBA00022801"/>
    </source>
</evidence>
<dbReference type="PANTHER" id="PTHR43301:SF3">
    <property type="entry name" value="ARABINAN ENDO-1,5-ALPHA-L-ARABINOSIDASE A-RELATED"/>
    <property type="match status" value="1"/>
</dbReference>
<reference evidence="8" key="1">
    <citation type="submission" date="2018-07" db="EMBL/GenBank/DDBJ databases">
        <title>Genome assembly of strain Ka43.</title>
        <authorList>
            <person name="Kukolya J."/>
            <person name="Nagy I."/>
            <person name="Horvath B."/>
            <person name="Toth A."/>
        </authorList>
    </citation>
    <scope>NUCLEOTIDE SEQUENCE</scope>
    <source>
        <strain evidence="8">KB43</strain>
    </source>
</reference>
<organism evidence="8 9">
    <name type="scientific">Cellvibrio polysaccharolyticus</name>
    <dbReference type="NCBI Taxonomy" id="2082724"/>
    <lineage>
        <taxon>Bacteria</taxon>
        <taxon>Pseudomonadati</taxon>
        <taxon>Pseudomonadota</taxon>
        <taxon>Gammaproteobacteria</taxon>
        <taxon>Cellvibrionales</taxon>
        <taxon>Cellvibrionaceae</taxon>
        <taxon>Cellvibrio</taxon>
    </lineage>
</organism>
<dbReference type="InterPro" id="IPR050727">
    <property type="entry name" value="GH43_arabinanases"/>
</dbReference>
<dbReference type="CDD" id="cd08981">
    <property type="entry name" value="GH43_Bt1873-like"/>
    <property type="match status" value="1"/>
</dbReference>
<comment type="pathway">
    <text evidence="1">Glycan metabolism; L-arabinan degradation.</text>
</comment>
<evidence type="ECO:0000256" key="4">
    <source>
        <dbReference type="ARBA" id="ARBA00023295"/>
    </source>
</evidence>
<dbReference type="InterPro" id="IPR006710">
    <property type="entry name" value="Glyco_hydro_43"/>
</dbReference>
<dbReference type="PANTHER" id="PTHR43301">
    <property type="entry name" value="ARABINAN ENDO-1,5-ALPHA-L-ARABINOSIDASE"/>
    <property type="match status" value="1"/>
</dbReference>
<comment type="similarity">
    <text evidence="2 6">Belongs to the glycosyl hydrolase 43 family.</text>
</comment>
<comment type="caution">
    <text evidence="8">The sequence shown here is derived from an EMBL/GenBank/DDBJ whole genome shotgun (WGS) entry which is preliminary data.</text>
</comment>
<evidence type="ECO:0000256" key="1">
    <source>
        <dbReference type="ARBA" id="ARBA00004834"/>
    </source>
</evidence>
<accession>A0A928V4Q8</accession>
<dbReference type="Gene3D" id="2.115.10.20">
    <property type="entry name" value="Glycosyl hydrolase domain, family 43"/>
    <property type="match status" value="1"/>
</dbReference>
<evidence type="ECO:0000313" key="9">
    <source>
        <dbReference type="Proteomes" id="UP000652567"/>
    </source>
</evidence>
<proteinExistence type="inferred from homology"/>
<feature type="site" description="Important for catalytic activity, responsible for pKa modulation of the active site Glu and correct orientation of both the proton donor and substrate" evidence="5">
    <location>
        <position position="186"/>
    </location>
</feature>
<dbReference type="Proteomes" id="UP000652567">
    <property type="component" value="Unassembled WGS sequence"/>
</dbReference>
<protein>
    <submittedName>
        <fullName evidence="8">Glycoside hydrolase</fullName>
    </submittedName>
</protein>
<dbReference type="Pfam" id="PF04616">
    <property type="entry name" value="Glyco_hydro_43"/>
    <property type="match status" value="1"/>
</dbReference>
<evidence type="ECO:0000256" key="7">
    <source>
        <dbReference type="SAM" id="SignalP"/>
    </source>
</evidence>
<dbReference type="GO" id="GO:0004553">
    <property type="term" value="F:hydrolase activity, hydrolyzing O-glycosyl compounds"/>
    <property type="evidence" value="ECO:0007669"/>
    <property type="project" value="InterPro"/>
</dbReference>
<dbReference type="SUPFAM" id="SSF75005">
    <property type="entry name" value="Arabinanase/levansucrase/invertase"/>
    <property type="match status" value="1"/>
</dbReference>
<keyword evidence="9" id="KW-1185">Reference proteome</keyword>